<name>A0ABT8Y802_9SPHN</name>
<proteinExistence type="predicted"/>
<dbReference type="Proteomes" id="UP001169764">
    <property type="component" value="Unassembled WGS sequence"/>
</dbReference>
<dbReference type="RefSeq" id="WP_303541595.1">
    <property type="nucleotide sequence ID" value="NZ_JAUOTP010000003.1"/>
</dbReference>
<organism evidence="1 2">
    <name type="scientific">Sphingomonas natans</name>
    <dbReference type="NCBI Taxonomy" id="3063330"/>
    <lineage>
        <taxon>Bacteria</taxon>
        <taxon>Pseudomonadati</taxon>
        <taxon>Pseudomonadota</taxon>
        <taxon>Alphaproteobacteria</taxon>
        <taxon>Sphingomonadales</taxon>
        <taxon>Sphingomonadaceae</taxon>
        <taxon>Sphingomonas</taxon>
    </lineage>
</organism>
<reference evidence="1" key="1">
    <citation type="submission" date="2023-07" db="EMBL/GenBank/DDBJ databases">
        <authorList>
            <person name="Kim M."/>
        </authorList>
    </citation>
    <scope>NUCLEOTIDE SEQUENCE</scope>
    <source>
        <strain evidence="1">BIUV-7</strain>
    </source>
</reference>
<keyword evidence="2" id="KW-1185">Reference proteome</keyword>
<evidence type="ECO:0008006" key="3">
    <source>
        <dbReference type="Google" id="ProtNLM"/>
    </source>
</evidence>
<sequence>MGNTLFALDHNGFLAKLGKMRMITISLIHWHAIALMPDDRKDGRDMLLWNGDAEVGAWFDDGFEGAGWAATRDVLPIEKVTHWADINSPE</sequence>
<evidence type="ECO:0000313" key="1">
    <source>
        <dbReference type="EMBL" id="MDO6414439.1"/>
    </source>
</evidence>
<protein>
    <recommendedName>
        <fullName evidence="3">DUF551 domain-containing protein</fullName>
    </recommendedName>
</protein>
<dbReference type="EMBL" id="JAUOTP010000003">
    <property type="protein sequence ID" value="MDO6414439.1"/>
    <property type="molecule type" value="Genomic_DNA"/>
</dbReference>
<evidence type="ECO:0000313" key="2">
    <source>
        <dbReference type="Proteomes" id="UP001169764"/>
    </source>
</evidence>
<accession>A0ABT8Y802</accession>
<comment type="caution">
    <text evidence="1">The sequence shown here is derived from an EMBL/GenBank/DDBJ whole genome shotgun (WGS) entry which is preliminary data.</text>
</comment>
<gene>
    <name evidence="1" type="ORF">Q4F19_08615</name>
</gene>